<proteinExistence type="predicted"/>
<comment type="caution">
    <text evidence="2">The sequence shown here is derived from an EMBL/GenBank/DDBJ whole genome shotgun (WGS) entry which is preliminary data.</text>
</comment>
<feature type="signal peptide" evidence="1">
    <location>
        <begin position="1"/>
        <end position="19"/>
    </location>
</feature>
<protein>
    <submittedName>
        <fullName evidence="2">Uncharacterized protein</fullName>
    </submittedName>
</protein>
<organism evidence="2 3">
    <name type="scientific">Spartinivicinus marinus</name>
    <dbReference type="NCBI Taxonomy" id="2994442"/>
    <lineage>
        <taxon>Bacteria</taxon>
        <taxon>Pseudomonadati</taxon>
        <taxon>Pseudomonadota</taxon>
        <taxon>Gammaproteobacteria</taxon>
        <taxon>Oceanospirillales</taxon>
        <taxon>Zooshikellaceae</taxon>
        <taxon>Spartinivicinus</taxon>
    </lineage>
</organism>
<dbReference type="RefSeq" id="WP_180570567.1">
    <property type="nucleotide sequence ID" value="NZ_JACCKB010000045.1"/>
</dbReference>
<dbReference type="AlphaFoldDB" id="A0A853I9V0"/>
<reference evidence="2 3" key="1">
    <citation type="submission" date="2020-07" db="EMBL/GenBank/DDBJ databases">
        <title>Endozoicomonas sp. nov., isolated from sediment.</title>
        <authorList>
            <person name="Gu T."/>
        </authorList>
    </citation>
    <scope>NUCLEOTIDE SEQUENCE [LARGE SCALE GENOMIC DNA]</scope>
    <source>
        <strain evidence="2 3">SM1973</strain>
    </source>
</reference>
<evidence type="ECO:0000256" key="1">
    <source>
        <dbReference type="SAM" id="SignalP"/>
    </source>
</evidence>
<dbReference type="EMBL" id="JACCKB010000045">
    <property type="protein sequence ID" value="NYZ68562.1"/>
    <property type="molecule type" value="Genomic_DNA"/>
</dbReference>
<name>A0A853I9V0_9GAMM</name>
<evidence type="ECO:0000313" key="2">
    <source>
        <dbReference type="EMBL" id="NYZ68562.1"/>
    </source>
</evidence>
<gene>
    <name evidence="2" type="ORF">H0A36_21335</name>
</gene>
<sequence>MRLYYLIVICCLASIAVEAASEPVVRVFRDWRVECERDQPSCTMMTSAKWSKYKRSKMYQLKIHKHHFNQPLELSFINKGDGIEAGSSLVFVTDKKEAINVNYPEEIKPLGDATFYTVLTRDKADELIDNMILGKRTVINFINESNKTRQLLFSLLGVTASIRFIDQHQSQFSINSTNKDWSGNFIDLFPAIHTCLGQTKNHASVYSAWTLDGGKAGVLVKNQDGAFFECQVPVLGAQVEKYNAVDDIRGFPLGPIFTPSHYPVSAFCGKHLRAIDITGQYVGWLTYAGCD</sequence>
<keyword evidence="1" id="KW-0732">Signal</keyword>
<accession>A0A853I9V0</accession>
<feature type="chain" id="PRO_5032360625" evidence="1">
    <location>
        <begin position="20"/>
        <end position="291"/>
    </location>
</feature>
<keyword evidence="3" id="KW-1185">Reference proteome</keyword>
<dbReference type="Proteomes" id="UP000569732">
    <property type="component" value="Unassembled WGS sequence"/>
</dbReference>
<evidence type="ECO:0000313" key="3">
    <source>
        <dbReference type="Proteomes" id="UP000569732"/>
    </source>
</evidence>